<evidence type="ECO:0000256" key="2">
    <source>
        <dbReference type="ARBA" id="ARBA00023125"/>
    </source>
</evidence>
<dbReference type="PROSITE" id="PS50888">
    <property type="entry name" value="BHLH"/>
    <property type="match status" value="1"/>
</dbReference>
<keyword evidence="1" id="KW-0805">Transcription regulation</keyword>
<dbReference type="EMBL" id="JARIHO010000071">
    <property type="protein sequence ID" value="KAJ7312613.1"/>
    <property type="molecule type" value="Genomic_DNA"/>
</dbReference>
<evidence type="ECO:0000259" key="8">
    <source>
        <dbReference type="PROSITE" id="PS50888"/>
    </source>
</evidence>
<reference evidence="9" key="1">
    <citation type="submission" date="2023-03" db="EMBL/GenBank/DDBJ databases">
        <title>Massive genome expansion in bonnet fungi (Mycena s.s.) driven by repeated elements and novel gene families across ecological guilds.</title>
        <authorList>
            <consortium name="Lawrence Berkeley National Laboratory"/>
            <person name="Harder C.B."/>
            <person name="Miyauchi S."/>
            <person name="Viragh M."/>
            <person name="Kuo A."/>
            <person name="Thoen E."/>
            <person name="Andreopoulos B."/>
            <person name="Lu D."/>
            <person name="Skrede I."/>
            <person name="Drula E."/>
            <person name="Henrissat B."/>
            <person name="Morin E."/>
            <person name="Kohler A."/>
            <person name="Barry K."/>
            <person name="LaButti K."/>
            <person name="Morin E."/>
            <person name="Salamov A."/>
            <person name="Lipzen A."/>
            <person name="Mereny Z."/>
            <person name="Hegedus B."/>
            <person name="Baldrian P."/>
            <person name="Stursova M."/>
            <person name="Weitz H."/>
            <person name="Taylor A."/>
            <person name="Grigoriev I.V."/>
            <person name="Nagy L.G."/>
            <person name="Martin F."/>
            <person name="Kauserud H."/>
        </authorList>
    </citation>
    <scope>NUCLEOTIDE SEQUENCE</scope>
    <source>
        <strain evidence="9">CBHHK002</strain>
    </source>
</reference>
<keyword evidence="3" id="KW-0010">Activator</keyword>
<keyword evidence="5" id="KW-0539">Nucleus</keyword>
<feature type="compositionally biased region" description="Basic and acidic residues" evidence="7">
    <location>
        <begin position="257"/>
        <end position="271"/>
    </location>
</feature>
<dbReference type="Pfam" id="PF00010">
    <property type="entry name" value="HLH"/>
    <property type="match status" value="1"/>
</dbReference>
<feature type="compositionally biased region" description="Acidic residues" evidence="7">
    <location>
        <begin position="173"/>
        <end position="192"/>
    </location>
</feature>
<protein>
    <recommendedName>
        <fullName evidence="8">BHLH domain-containing protein</fullName>
    </recommendedName>
</protein>
<evidence type="ECO:0000256" key="1">
    <source>
        <dbReference type="ARBA" id="ARBA00023015"/>
    </source>
</evidence>
<evidence type="ECO:0000256" key="7">
    <source>
        <dbReference type="SAM" id="MobiDB-lite"/>
    </source>
</evidence>
<keyword evidence="4" id="KW-0804">Transcription</keyword>
<feature type="region of interest" description="Disordered" evidence="7">
    <location>
        <begin position="298"/>
        <end position="327"/>
    </location>
</feature>
<name>A0AAD6Z9R0_9AGAR</name>
<dbReference type="CDD" id="cd00083">
    <property type="entry name" value="bHLH_SF"/>
    <property type="match status" value="1"/>
</dbReference>
<keyword evidence="6" id="KW-0175">Coiled coil</keyword>
<feature type="region of interest" description="Disordered" evidence="7">
    <location>
        <begin position="173"/>
        <end position="194"/>
    </location>
</feature>
<dbReference type="GO" id="GO:0045944">
    <property type="term" value="P:positive regulation of transcription by RNA polymerase II"/>
    <property type="evidence" value="ECO:0007669"/>
    <property type="project" value="TreeGrafter"/>
</dbReference>
<keyword evidence="10" id="KW-1185">Reference proteome</keyword>
<dbReference type="GO" id="GO:0046983">
    <property type="term" value="F:protein dimerization activity"/>
    <property type="evidence" value="ECO:0007669"/>
    <property type="project" value="InterPro"/>
</dbReference>
<proteinExistence type="predicted"/>
<dbReference type="GO" id="GO:0003677">
    <property type="term" value="F:DNA binding"/>
    <property type="evidence" value="ECO:0007669"/>
    <property type="project" value="UniProtKB-KW"/>
</dbReference>
<gene>
    <name evidence="9" type="ORF">DFH08DRAFT_1087575</name>
</gene>
<dbReference type="PANTHER" id="PTHR10328">
    <property type="entry name" value="PROTEIN MAX MYC-ASSOCIATED FACTOR X"/>
    <property type="match status" value="1"/>
</dbReference>
<feature type="region of interest" description="Disordered" evidence="7">
    <location>
        <begin position="252"/>
        <end position="271"/>
    </location>
</feature>
<evidence type="ECO:0000256" key="4">
    <source>
        <dbReference type="ARBA" id="ARBA00023163"/>
    </source>
</evidence>
<evidence type="ECO:0000313" key="9">
    <source>
        <dbReference type="EMBL" id="KAJ7312613.1"/>
    </source>
</evidence>
<dbReference type="GO" id="GO:0090575">
    <property type="term" value="C:RNA polymerase II transcription regulator complex"/>
    <property type="evidence" value="ECO:0007669"/>
    <property type="project" value="TreeGrafter"/>
</dbReference>
<evidence type="ECO:0000256" key="5">
    <source>
        <dbReference type="ARBA" id="ARBA00023242"/>
    </source>
</evidence>
<evidence type="ECO:0000256" key="6">
    <source>
        <dbReference type="SAM" id="Coils"/>
    </source>
</evidence>
<organism evidence="9 10">
    <name type="scientific">Mycena albidolilacea</name>
    <dbReference type="NCBI Taxonomy" id="1033008"/>
    <lineage>
        <taxon>Eukaryota</taxon>
        <taxon>Fungi</taxon>
        <taxon>Dikarya</taxon>
        <taxon>Basidiomycota</taxon>
        <taxon>Agaricomycotina</taxon>
        <taxon>Agaricomycetes</taxon>
        <taxon>Agaricomycetidae</taxon>
        <taxon>Agaricales</taxon>
        <taxon>Marasmiineae</taxon>
        <taxon>Mycenaceae</taxon>
        <taxon>Mycena</taxon>
    </lineage>
</organism>
<dbReference type="InterPro" id="IPR036638">
    <property type="entry name" value="HLH_DNA-bd_sf"/>
</dbReference>
<feature type="compositionally biased region" description="Low complexity" evidence="7">
    <location>
        <begin position="29"/>
        <end position="49"/>
    </location>
</feature>
<dbReference type="Gene3D" id="4.10.280.10">
    <property type="entry name" value="Helix-loop-helix DNA-binding domain"/>
    <property type="match status" value="1"/>
</dbReference>
<dbReference type="Proteomes" id="UP001218218">
    <property type="component" value="Unassembled WGS sequence"/>
</dbReference>
<sequence length="380" mass="42613">MTVQQPMATSSTDLDPTQQFIVIPALPDTTRSSTSTGSFDSASSGTSVSRTVKPKPRTSAARRASHNAVERLRRENLNSRFLDLASLLPNLANIRRPTKSNIVNSCIAHVHASRRHRFLASQQLRALQEECESLRREANEWRDRARVMLLPPPNRGEVFEIVLAGAEFELEDLPSGEGEGEEEEYGYGDEDGGAQGPRYTCEDLARLEIYQHQQHQQQQAHQFPYAAHPEGGHAHPDAGQFQSPFAHNILAAGPHSAEPDRWHDDHERPHTWYDEPPVAPHSAHEPVMRGPYMPRVHTHPPHLEQHVHSPPHAQQEQQPLSPLFASPEYPYDPLAAHQLPHGHGHTQQIALHGRDAHAQKWEFVPHSLPTNVDCTTRAGR</sequence>
<feature type="coiled-coil region" evidence="6">
    <location>
        <begin position="117"/>
        <end position="144"/>
    </location>
</feature>
<accession>A0AAD6Z9R0</accession>
<dbReference type="GO" id="GO:0003700">
    <property type="term" value="F:DNA-binding transcription factor activity"/>
    <property type="evidence" value="ECO:0007669"/>
    <property type="project" value="TreeGrafter"/>
</dbReference>
<evidence type="ECO:0000256" key="3">
    <source>
        <dbReference type="ARBA" id="ARBA00023159"/>
    </source>
</evidence>
<comment type="caution">
    <text evidence="9">The sequence shown here is derived from an EMBL/GenBank/DDBJ whole genome shotgun (WGS) entry which is preliminary data.</text>
</comment>
<keyword evidence="2" id="KW-0238">DNA-binding</keyword>
<evidence type="ECO:0000313" key="10">
    <source>
        <dbReference type="Proteomes" id="UP001218218"/>
    </source>
</evidence>
<dbReference type="SUPFAM" id="SSF47459">
    <property type="entry name" value="HLH, helix-loop-helix DNA-binding domain"/>
    <property type="match status" value="1"/>
</dbReference>
<dbReference type="InterPro" id="IPR011598">
    <property type="entry name" value="bHLH_dom"/>
</dbReference>
<feature type="domain" description="BHLH" evidence="8">
    <location>
        <begin position="61"/>
        <end position="113"/>
    </location>
</feature>
<dbReference type="PANTHER" id="PTHR10328:SF3">
    <property type="entry name" value="PROTEIN MAX"/>
    <property type="match status" value="1"/>
</dbReference>
<dbReference type="AlphaFoldDB" id="A0AAD6Z9R0"/>
<feature type="region of interest" description="Disordered" evidence="7">
    <location>
        <begin position="27"/>
        <end position="67"/>
    </location>
</feature>
<dbReference type="SMART" id="SM00353">
    <property type="entry name" value="HLH"/>
    <property type="match status" value="1"/>
</dbReference>